<keyword evidence="1" id="KW-0812">Transmembrane</keyword>
<keyword evidence="1" id="KW-0472">Membrane</keyword>
<proteinExistence type="predicted"/>
<feature type="transmembrane region" description="Helical" evidence="1">
    <location>
        <begin position="78"/>
        <end position="104"/>
    </location>
</feature>
<dbReference type="AlphaFoldDB" id="A0A8D8PNJ6"/>
<accession>A0A8D8PNJ6</accession>
<evidence type="ECO:0000313" key="2">
    <source>
        <dbReference type="EMBL" id="CAG6608421.1"/>
    </source>
</evidence>
<dbReference type="EMBL" id="HBUF01011689">
    <property type="protein sequence ID" value="CAG6608421.1"/>
    <property type="molecule type" value="Transcribed_RNA"/>
</dbReference>
<name>A0A8D8PNJ6_9HEMI</name>
<evidence type="ECO:0000256" key="1">
    <source>
        <dbReference type="SAM" id="Phobius"/>
    </source>
</evidence>
<sequence>MVIGISIGPCMWNHSWVVLGYLSPVRCVVQMISLSFSFLPIFFSDHFSRILHCWLLCFSCFSAAHLVLFLLMSSVLTAFLTFLLILILLRFGLNVSQILSWFFFFPADV</sequence>
<feature type="transmembrane region" description="Helical" evidence="1">
    <location>
        <begin position="50"/>
        <end position="72"/>
    </location>
</feature>
<keyword evidence="1" id="KW-1133">Transmembrane helix</keyword>
<reference evidence="2" key="1">
    <citation type="submission" date="2021-05" db="EMBL/GenBank/DDBJ databases">
        <authorList>
            <person name="Alioto T."/>
            <person name="Alioto T."/>
            <person name="Gomez Garrido J."/>
        </authorList>
    </citation>
    <scope>NUCLEOTIDE SEQUENCE</scope>
</reference>
<feature type="transmembrane region" description="Helical" evidence="1">
    <location>
        <begin position="21"/>
        <end position="43"/>
    </location>
</feature>
<protein>
    <submittedName>
        <fullName evidence="2">Uncharacterized protein</fullName>
    </submittedName>
</protein>
<organism evidence="2">
    <name type="scientific">Cacopsylla melanoneura</name>
    <dbReference type="NCBI Taxonomy" id="428564"/>
    <lineage>
        <taxon>Eukaryota</taxon>
        <taxon>Metazoa</taxon>
        <taxon>Ecdysozoa</taxon>
        <taxon>Arthropoda</taxon>
        <taxon>Hexapoda</taxon>
        <taxon>Insecta</taxon>
        <taxon>Pterygota</taxon>
        <taxon>Neoptera</taxon>
        <taxon>Paraneoptera</taxon>
        <taxon>Hemiptera</taxon>
        <taxon>Sternorrhyncha</taxon>
        <taxon>Psylloidea</taxon>
        <taxon>Psyllidae</taxon>
        <taxon>Psyllinae</taxon>
        <taxon>Cacopsylla</taxon>
    </lineage>
</organism>